<name>A0A1B8GS68_9PEZI</name>
<keyword evidence="2" id="KW-1185">Reference proteome</keyword>
<dbReference type="EMBL" id="KV460216">
    <property type="protein sequence ID" value="OBT98650.1"/>
    <property type="molecule type" value="Genomic_DNA"/>
</dbReference>
<dbReference type="GeneID" id="28837009"/>
<dbReference type="AlphaFoldDB" id="A0A1B8GS68"/>
<proteinExistence type="predicted"/>
<protein>
    <submittedName>
        <fullName evidence="1">Uncharacterized protein</fullName>
    </submittedName>
</protein>
<evidence type="ECO:0000313" key="1">
    <source>
        <dbReference type="EMBL" id="OBT98650.1"/>
    </source>
</evidence>
<dbReference type="OrthoDB" id="3435223at2759"/>
<dbReference type="Proteomes" id="UP000091956">
    <property type="component" value="Unassembled WGS sequence"/>
</dbReference>
<gene>
    <name evidence="1" type="ORF">VE01_03623</name>
</gene>
<reference evidence="2" key="2">
    <citation type="journal article" date="2018" name="Nat. Commun.">
        <title>Extreme sensitivity to ultraviolet light in the fungal pathogen causing white-nose syndrome of bats.</title>
        <authorList>
            <person name="Palmer J.M."/>
            <person name="Drees K.P."/>
            <person name="Foster J.T."/>
            <person name="Lindner D.L."/>
        </authorList>
    </citation>
    <scope>NUCLEOTIDE SEQUENCE [LARGE SCALE GENOMIC DNA]</scope>
    <source>
        <strain evidence="2">UAMH 10579</strain>
    </source>
</reference>
<sequence length="127" mass="13445">MSNSTTNSTSCSSITPTPFFDHSCALLAPPGSSLEKPSALYDCCQGTTFSYGDSNLIDCYAYCNATGVKEARDMESCLKDYFSSRSDTTTVWKCNTVDNGAAMQGRASGWGGLVVLGLVVSAITTMM</sequence>
<organism evidence="1 2">
    <name type="scientific">Pseudogymnoascus verrucosus</name>
    <dbReference type="NCBI Taxonomy" id="342668"/>
    <lineage>
        <taxon>Eukaryota</taxon>
        <taxon>Fungi</taxon>
        <taxon>Dikarya</taxon>
        <taxon>Ascomycota</taxon>
        <taxon>Pezizomycotina</taxon>
        <taxon>Leotiomycetes</taxon>
        <taxon>Thelebolales</taxon>
        <taxon>Thelebolaceae</taxon>
        <taxon>Pseudogymnoascus</taxon>
    </lineage>
</organism>
<accession>A0A1B8GS68</accession>
<reference evidence="1 2" key="1">
    <citation type="submission" date="2016-03" db="EMBL/GenBank/DDBJ databases">
        <title>Comparative genomics of Pseudogymnoascus destructans, the fungus causing white-nose syndrome of bats.</title>
        <authorList>
            <person name="Palmer J.M."/>
            <person name="Drees K.P."/>
            <person name="Foster J.T."/>
            <person name="Lindner D.L."/>
        </authorList>
    </citation>
    <scope>NUCLEOTIDE SEQUENCE [LARGE SCALE GENOMIC DNA]</scope>
    <source>
        <strain evidence="1 2">UAMH 10579</strain>
    </source>
</reference>
<dbReference type="RefSeq" id="XP_018132383.1">
    <property type="nucleotide sequence ID" value="XM_018273108.2"/>
</dbReference>
<evidence type="ECO:0000313" key="2">
    <source>
        <dbReference type="Proteomes" id="UP000091956"/>
    </source>
</evidence>